<accession>A0A9P1BEB7</accession>
<feature type="compositionally biased region" description="Polar residues" evidence="8">
    <location>
        <begin position="745"/>
        <end position="754"/>
    </location>
</feature>
<dbReference type="GO" id="GO:0004674">
    <property type="term" value="F:protein serine/threonine kinase activity"/>
    <property type="evidence" value="ECO:0007669"/>
    <property type="project" value="TreeGrafter"/>
</dbReference>
<dbReference type="InterPro" id="IPR011009">
    <property type="entry name" value="Kinase-like_dom_sf"/>
</dbReference>
<dbReference type="GO" id="GO:0009190">
    <property type="term" value="P:cyclic nucleotide biosynthetic process"/>
    <property type="evidence" value="ECO:0007669"/>
    <property type="project" value="InterPro"/>
</dbReference>
<evidence type="ECO:0000259" key="11">
    <source>
        <dbReference type="PROSITE" id="PS50125"/>
    </source>
</evidence>
<keyword evidence="9" id="KW-0812">Transmembrane</keyword>
<sequence>MNYEPTQRQDIQERGDAQRLSEIHDRPPTNVPGYETQQFIGAGAYGEVWTAVDKNTGRKVAIKFYAHRGGLDWSLLSREVEKLCFLFADRYIVQLLDVGWEAEPPYYVMEYMESGALEDHLADGPLPVDQALTLFREVAIGLRHAHDKGVLHCDLKPANVLLDHDGKPRLADFGQSRLSHEQAPALGTLFYMAPEQASLEAVPNAAWDVYALGALFYCMLTGAPPHRTSSAETSLDGSLALEERLERYRDIIEKSPLPREHRRVAGMDRHLAEIIDRCLATDPKKRFANVQAVLDALERRRLRRAQLPLLVLGVGAPILLLFVISLFAYNGFSTALNESEAAVIGRALESNRFAAQFVADNVAGQINHRWQMLEQEANSPEMRDLLTAAYDKPFDSPEREALQALISDLRMRHPDADATSWFITDKEGKQLARYPMGKTIDQNYAFRDYFHGEEREVIGVLAMTAELGTFAELRPEYGSSAGQFAVLVDSRQDWQGRRGSVIEHPELAHRMKGNSGAIPEVYLPPEELKTLDRLHPLKLEVVQESERNRSNGVSTIPVTAHMGSDSERGFGADDASPTREALAKADPESQEQAADSVPSNPVRPRSEVPTEPSLSEEDRARNQLMQELAIRSHYVDPVGENYQGRWLAAVEPVIVEDRPPAIADTGWAVIVQERYSAASRPVWELAPRLRRMGLIALTVVGMLIVMLWGFVMVVLNDGPHSKALAGIRRRIGLSSMRGSGDRTGSPRSTESAHQGQKLLVGRAAGVWSVPWDDHVSRRHAELRFEGGRLVVDRLPNALNPIFVRGVERDHFEINPGDHFVIGKTRFSLTDDKAEVSLAIPQPVREQAYSSQYLHHVQFRNADQRIEVLSRLPDVISGSANDRELYVRLINLLLVGLARASAVALVEVDAAATGDSKVRVLQWDRRFSGGRFQPSQRLILRAIKRKQSMLHVWGAGDGEASITAMTVDEHFDWAFCVPTPSSGSTTLAIYVAGTFADERGPTPTPSDPADLRDDLKFTELVASIVGSLRSAHQLQRRHASLSQFFAPAVLDALTAEDDPEVALTPRETHVTVMFCDLRGFSLNAEQSRDDLLGLLDRVSGALGVMTHHILEQGGVIGDYQGDAAMGFWGWPLSQEDAVERAVRASLAIRKHFEDASTQEDSDTAQFRVGIGIATGPAVAGKIGTLEQVKVTVFGPVVNLASRLESMTKMLNVPILIDELTAERLRAMPKEEARCRQLAVVKPYGLDTPLAVSEVVPPLEDLPSLTDEQIASYEAAVDALVAGKWDETYRQLHRIPPEDRAKDFLTVYVARHNRQAPSDWPGYIAMTSK</sequence>
<dbReference type="PROSITE" id="PS50125">
    <property type="entry name" value="GUANYLATE_CYCLASE_2"/>
    <property type="match status" value="1"/>
</dbReference>
<feature type="region of interest" description="Disordered" evidence="8">
    <location>
        <begin position="542"/>
        <end position="619"/>
    </location>
</feature>
<dbReference type="InterPro" id="IPR029787">
    <property type="entry name" value="Nucleotide_cyclase"/>
</dbReference>
<dbReference type="Proteomes" id="UP001152797">
    <property type="component" value="Unassembled WGS sequence"/>
</dbReference>
<dbReference type="Gene3D" id="2.60.200.20">
    <property type="match status" value="1"/>
</dbReference>
<feature type="domain" description="Guanylate cyclase" evidence="11">
    <location>
        <begin position="1070"/>
        <end position="1203"/>
    </location>
</feature>
<keyword evidence="2" id="KW-0808">Transferase</keyword>
<dbReference type="PROSITE" id="PS00107">
    <property type="entry name" value="PROTEIN_KINASE_ATP"/>
    <property type="match status" value="1"/>
</dbReference>
<dbReference type="GO" id="GO:0035556">
    <property type="term" value="P:intracellular signal transduction"/>
    <property type="evidence" value="ECO:0007669"/>
    <property type="project" value="InterPro"/>
</dbReference>
<evidence type="ECO:0000256" key="7">
    <source>
        <dbReference type="PROSITE-ProRule" id="PRU10141"/>
    </source>
</evidence>
<feature type="transmembrane region" description="Helical" evidence="9">
    <location>
        <begin position="307"/>
        <end position="329"/>
    </location>
</feature>
<feature type="domain" description="Protein kinase" evidence="10">
    <location>
        <begin position="34"/>
        <end position="310"/>
    </location>
</feature>
<keyword evidence="9" id="KW-0472">Membrane</keyword>
<organism evidence="12">
    <name type="scientific">Cladocopium goreaui</name>
    <dbReference type="NCBI Taxonomy" id="2562237"/>
    <lineage>
        <taxon>Eukaryota</taxon>
        <taxon>Sar</taxon>
        <taxon>Alveolata</taxon>
        <taxon>Dinophyceae</taxon>
        <taxon>Suessiales</taxon>
        <taxon>Symbiodiniaceae</taxon>
        <taxon>Cladocopium</taxon>
    </lineage>
</organism>
<dbReference type="CDD" id="cd00060">
    <property type="entry name" value="FHA"/>
    <property type="match status" value="1"/>
</dbReference>
<evidence type="ECO:0000256" key="6">
    <source>
        <dbReference type="ARBA" id="ARBA00039067"/>
    </source>
</evidence>
<gene>
    <name evidence="12" type="ORF">C1SCF055_LOCUS494</name>
</gene>
<dbReference type="InterPro" id="IPR008984">
    <property type="entry name" value="SMAD_FHA_dom_sf"/>
</dbReference>
<reference evidence="13" key="2">
    <citation type="submission" date="2024-04" db="EMBL/GenBank/DDBJ databases">
        <authorList>
            <person name="Chen Y."/>
            <person name="Shah S."/>
            <person name="Dougan E. K."/>
            <person name="Thang M."/>
            <person name="Chan C."/>
        </authorList>
    </citation>
    <scope>NUCLEOTIDE SEQUENCE [LARGE SCALE GENOMIC DNA]</scope>
</reference>
<dbReference type="EMBL" id="CAMXCT020000001">
    <property type="protein sequence ID" value="CAL1125279.1"/>
    <property type="molecule type" value="Genomic_DNA"/>
</dbReference>
<feature type="region of interest" description="Disordered" evidence="8">
    <location>
        <begin position="735"/>
        <end position="754"/>
    </location>
</feature>
<keyword evidence="5 7" id="KW-0067">ATP-binding</keyword>
<name>A0A9P1BEB7_9DINO</name>
<evidence type="ECO:0000256" key="4">
    <source>
        <dbReference type="ARBA" id="ARBA00022777"/>
    </source>
</evidence>
<proteinExistence type="predicted"/>
<comment type="subcellular location">
    <subcellularLocation>
        <location evidence="1">Membrane</location>
        <topology evidence="1">Single-pass membrane protein</topology>
    </subcellularLocation>
</comment>
<dbReference type="SMART" id="SM00044">
    <property type="entry name" value="CYCc"/>
    <property type="match status" value="1"/>
</dbReference>
<dbReference type="InterPro" id="IPR000719">
    <property type="entry name" value="Prot_kinase_dom"/>
</dbReference>
<feature type="binding site" evidence="7">
    <location>
        <position position="63"/>
    </location>
    <ligand>
        <name>ATP</name>
        <dbReference type="ChEBI" id="CHEBI:30616"/>
    </ligand>
</feature>
<evidence type="ECO:0000256" key="2">
    <source>
        <dbReference type="ARBA" id="ARBA00022679"/>
    </source>
</evidence>
<evidence type="ECO:0000256" key="9">
    <source>
        <dbReference type="SAM" id="Phobius"/>
    </source>
</evidence>
<evidence type="ECO:0000256" key="8">
    <source>
        <dbReference type="SAM" id="MobiDB-lite"/>
    </source>
</evidence>
<feature type="compositionally biased region" description="Polar residues" evidence="8">
    <location>
        <begin position="590"/>
        <end position="599"/>
    </location>
</feature>
<dbReference type="PANTHER" id="PTHR43289:SF6">
    <property type="entry name" value="SERINE_THREONINE-PROTEIN KINASE NEKL-3"/>
    <property type="match status" value="1"/>
</dbReference>
<evidence type="ECO:0000259" key="10">
    <source>
        <dbReference type="PROSITE" id="PS50011"/>
    </source>
</evidence>
<keyword evidence="4 14" id="KW-0418">Kinase</keyword>
<dbReference type="SUPFAM" id="SSF56112">
    <property type="entry name" value="Protein kinase-like (PK-like)"/>
    <property type="match status" value="1"/>
</dbReference>
<dbReference type="CDD" id="cd07302">
    <property type="entry name" value="CHD"/>
    <property type="match status" value="1"/>
</dbReference>
<dbReference type="SUPFAM" id="SSF49879">
    <property type="entry name" value="SMAD/FHA domain"/>
    <property type="match status" value="1"/>
</dbReference>
<dbReference type="Pfam" id="PF00211">
    <property type="entry name" value="Guanylate_cyc"/>
    <property type="match status" value="1"/>
</dbReference>
<dbReference type="InterPro" id="IPR017441">
    <property type="entry name" value="Protein_kinase_ATP_BS"/>
</dbReference>
<keyword evidence="9" id="KW-1133">Transmembrane helix</keyword>
<evidence type="ECO:0000313" key="12">
    <source>
        <dbReference type="EMBL" id="CAI3971904.1"/>
    </source>
</evidence>
<evidence type="ECO:0000313" key="13">
    <source>
        <dbReference type="EMBL" id="CAL1125279.1"/>
    </source>
</evidence>
<dbReference type="InterPro" id="IPR008271">
    <property type="entry name" value="Ser/Thr_kinase_AS"/>
</dbReference>
<dbReference type="Pfam" id="PF00069">
    <property type="entry name" value="Pkinase"/>
    <property type="match status" value="1"/>
</dbReference>
<dbReference type="SUPFAM" id="SSF55073">
    <property type="entry name" value="Nucleotide cyclase"/>
    <property type="match status" value="1"/>
</dbReference>
<dbReference type="GO" id="GO:0005524">
    <property type="term" value="F:ATP binding"/>
    <property type="evidence" value="ECO:0007669"/>
    <property type="project" value="UniProtKB-UniRule"/>
</dbReference>
<comment type="caution">
    <text evidence="12">The sequence shown here is derived from an EMBL/GenBank/DDBJ whole genome shotgun (WGS) entry which is preliminary data.</text>
</comment>
<keyword evidence="15" id="KW-1185">Reference proteome</keyword>
<dbReference type="PANTHER" id="PTHR43289">
    <property type="entry name" value="MITOGEN-ACTIVATED PROTEIN KINASE KINASE KINASE 20-RELATED"/>
    <property type="match status" value="1"/>
</dbReference>
<evidence type="ECO:0000313" key="14">
    <source>
        <dbReference type="EMBL" id="CAL4759216.1"/>
    </source>
</evidence>
<evidence type="ECO:0000256" key="1">
    <source>
        <dbReference type="ARBA" id="ARBA00004167"/>
    </source>
</evidence>
<dbReference type="Gene3D" id="1.10.510.10">
    <property type="entry name" value="Transferase(Phosphotransferase) domain 1"/>
    <property type="match status" value="1"/>
</dbReference>
<dbReference type="PROSITE" id="PS00108">
    <property type="entry name" value="PROTEIN_KINASE_ST"/>
    <property type="match status" value="1"/>
</dbReference>
<dbReference type="InterPro" id="IPR001054">
    <property type="entry name" value="A/G_cyclase"/>
</dbReference>
<dbReference type="OrthoDB" id="1429047at2759"/>
<keyword evidence="3 7" id="KW-0547">Nucleotide-binding</keyword>
<dbReference type="SMART" id="SM00220">
    <property type="entry name" value="S_TKc"/>
    <property type="match status" value="1"/>
</dbReference>
<dbReference type="EC" id="2.7.11.34" evidence="6"/>
<reference evidence="12" key="1">
    <citation type="submission" date="2022-10" db="EMBL/GenBank/DDBJ databases">
        <authorList>
            <person name="Chen Y."/>
            <person name="Dougan E. K."/>
            <person name="Chan C."/>
            <person name="Rhodes N."/>
            <person name="Thang M."/>
        </authorList>
    </citation>
    <scope>NUCLEOTIDE SEQUENCE</scope>
</reference>
<feature type="transmembrane region" description="Helical" evidence="9">
    <location>
        <begin position="694"/>
        <end position="715"/>
    </location>
</feature>
<dbReference type="PROSITE" id="PS50011">
    <property type="entry name" value="PROTEIN_KINASE_DOM"/>
    <property type="match status" value="1"/>
</dbReference>
<dbReference type="CDD" id="cd14014">
    <property type="entry name" value="STKc_PknB_like"/>
    <property type="match status" value="1"/>
</dbReference>
<dbReference type="GO" id="GO:0016020">
    <property type="term" value="C:membrane"/>
    <property type="evidence" value="ECO:0007669"/>
    <property type="project" value="UniProtKB-SubCell"/>
</dbReference>
<evidence type="ECO:0000313" key="15">
    <source>
        <dbReference type="Proteomes" id="UP001152797"/>
    </source>
</evidence>
<dbReference type="EMBL" id="CAMXCT030000001">
    <property type="protein sequence ID" value="CAL4759216.1"/>
    <property type="molecule type" value="Genomic_DNA"/>
</dbReference>
<evidence type="ECO:0000256" key="3">
    <source>
        <dbReference type="ARBA" id="ARBA00022741"/>
    </source>
</evidence>
<dbReference type="EMBL" id="CAMXCT010000001">
    <property type="protein sequence ID" value="CAI3971904.1"/>
    <property type="molecule type" value="Genomic_DNA"/>
</dbReference>
<evidence type="ECO:0000256" key="5">
    <source>
        <dbReference type="ARBA" id="ARBA00022840"/>
    </source>
</evidence>
<protein>
    <recommendedName>
        <fullName evidence="6">NEK6-subfamily protein kinase</fullName>
        <ecNumber evidence="6">2.7.11.34</ecNumber>
    </recommendedName>
</protein>
<dbReference type="Gene3D" id="3.30.70.1230">
    <property type="entry name" value="Nucleotide cyclase"/>
    <property type="match status" value="1"/>
</dbReference>